<evidence type="ECO:0000256" key="8">
    <source>
        <dbReference type="ARBA" id="ARBA00023157"/>
    </source>
</evidence>
<protein>
    <submittedName>
        <fullName evidence="13">Amphiregulin</fullName>
    </submittedName>
</protein>
<dbReference type="SUPFAM" id="SSF57196">
    <property type="entry name" value="EGF/Laminin"/>
    <property type="match status" value="1"/>
</dbReference>
<feature type="compositionally biased region" description="Polar residues" evidence="10">
    <location>
        <begin position="99"/>
        <end position="110"/>
    </location>
</feature>
<keyword evidence="4" id="KW-0732">Signal</keyword>
<dbReference type="GO" id="GO:0016020">
    <property type="term" value="C:membrane"/>
    <property type="evidence" value="ECO:0007669"/>
    <property type="project" value="UniProtKB-SubCell"/>
</dbReference>
<keyword evidence="7 11" id="KW-0472">Membrane</keyword>
<feature type="compositionally biased region" description="Basic residues" evidence="10">
    <location>
        <begin position="151"/>
        <end position="169"/>
    </location>
</feature>
<keyword evidence="6" id="KW-0339">Growth factor</keyword>
<gene>
    <name evidence="13" type="primary">Areg</name>
    <name evidence="13" type="ORF">L345_12050</name>
</gene>
<feature type="transmembrane region" description="Helical" evidence="11">
    <location>
        <begin position="223"/>
        <end position="247"/>
    </location>
</feature>
<evidence type="ECO:0000256" key="4">
    <source>
        <dbReference type="ARBA" id="ARBA00022729"/>
    </source>
</evidence>
<dbReference type="InterPro" id="IPR000742">
    <property type="entry name" value="EGF"/>
</dbReference>
<comment type="caution">
    <text evidence="13">The sequence shown here is derived from an EMBL/GenBank/DDBJ whole genome shotgun (WGS) entry which is preliminary data.</text>
</comment>
<dbReference type="GO" id="GO:0008083">
    <property type="term" value="F:growth factor activity"/>
    <property type="evidence" value="ECO:0007669"/>
    <property type="project" value="UniProtKB-KW"/>
</dbReference>
<dbReference type="PROSITE" id="PS50026">
    <property type="entry name" value="EGF_3"/>
    <property type="match status" value="1"/>
</dbReference>
<evidence type="ECO:0000256" key="1">
    <source>
        <dbReference type="ARBA" id="ARBA00004167"/>
    </source>
</evidence>
<dbReference type="Gene3D" id="2.10.25.10">
    <property type="entry name" value="Laminin"/>
    <property type="match status" value="1"/>
</dbReference>
<keyword evidence="14" id="KW-1185">Reference proteome</keyword>
<dbReference type="PROSITE" id="PS00022">
    <property type="entry name" value="EGF_1"/>
    <property type="match status" value="1"/>
</dbReference>
<proteinExistence type="predicted"/>
<evidence type="ECO:0000256" key="6">
    <source>
        <dbReference type="ARBA" id="ARBA00023030"/>
    </source>
</evidence>
<dbReference type="EMBL" id="AZIM01003395">
    <property type="protein sequence ID" value="ETE62196.1"/>
    <property type="molecule type" value="Genomic_DNA"/>
</dbReference>
<evidence type="ECO:0000259" key="12">
    <source>
        <dbReference type="PROSITE" id="PS50026"/>
    </source>
</evidence>
<evidence type="ECO:0000256" key="5">
    <source>
        <dbReference type="ARBA" id="ARBA00022989"/>
    </source>
</evidence>
<keyword evidence="5 11" id="KW-1133">Transmembrane helix</keyword>
<evidence type="ECO:0000313" key="13">
    <source>
        <dbReference type="EMBL" id="ETE62196.1"/>
    </source>
</evidence>
<keyword evidence="2 9" id="KW-0245">EGF-like domain</keyword>
<name>V8NJP7_OPHHA</name>
<dbReference type="AlphaFoldDB" id="V8NJP7"/>
<dbReference type="Proteomes" id="UP000018936">
    <property type="component" value="Unassembled WGS sequence"/>
</dbReference>
<evidence type="ECO:0000256" key="11">
    <source>
        <dbReference type="SAM" id="Phobius"/>
    </source>
</evidence>
<evidence type="ECO:0000256" key="9">
    <source>
        <dbReference type="PROSITE-ProRule" id="PRU00076"/>
    </source>
</evidence>
<evidence type="ECO:0000256" key="10">
    <source>
        <dbReference type="SAM" id="MobiDB-lite"/>
    </source>
</evidence>
<evidence type="ECO:0000256" key="7">
    <source>
        <dbReference type="ARBA" id="ARBA00023136"/>
    </source>
</evidence>
<keyword evidence="8 9" id="KW-1015">Disulfide bond</keyword>
<reference evidence="13 14" key="1">
    <citation type="journal article" date="2013" name="Proc. Natl. Acad. Sci. U.S.A.">
        <title>The king cobra genome reveals dynamic gene evolution and adaptation in the snake venom system.</title>
        <authorList>
            <person name="Vonk F.J."/>
            <person name="Casewell N.R."/>
            <person name="Henkel C.V."/>
            <person name="Heimberg A.M."/>
            <person name="Jansen H.J."/>
            <person name="McCleary R.J."/>
            <person name="Kerkkamp H.M."/>
            <person name="Vos R.A."/>
            <person name="Guerreiro I."/>
            <person name="Calvete J.J."/>
            <person name="Wuster W."/>
            <person name="Woods A.E."/>
            <person name="Logan J.M."/>
            <person name="Harrison R.A."/>
            <person name="Castoe T.A."/>
            <person name="de Koning A.P."/>
            <person name="Pollock D.D."/>
            <person name="Yandell M."/>
            <person name="Calderon D."/>
            <person name="Renjifo C."/>
            <person name="Currier R.B."/>
            <person name="Salgado D."/>
            <person name="Pla D."/>
            <person name="Sanz L."/>
            <person name="Hyder A.S."/>
            <person name="Ribeiro J.M."/>
            <person name="Arntzen J.W."/>
            <person name="van den Thillart G.E."/>
            <person name="Boetzer M."/>
            <person name="Pirovano W."/>
            <person name="Dirks R.P."/>
            <person name="Spaink H.P."/>
            <person name="Duboule D."/>
            <person name="McGlinn E."/>
            <person name="Kini R.M."/>
            <person name="Richardson M.K."/>
        </authorList>
    </citation>
    <scope>NUCLEOTIDE SEQUENCE</scope>
    <source>
        <tissue evidence="13">Blood</tissue>
    </source>
</reference>
<dbReference type="PANTHER" id="PTHR10740:SF12">
    <property type="entry name" value="AMPHIREGULIN"/>
    <property type="match status" value="1"/>
</dbReference>
<accession>V8NJP7</accession>
<evidence type="ECO:0000256" key="2">
    <source>
        <dbReference type="ARBA" id="ARBA00022536"/>
    </source>
</evidence>
<keyword evidence="3 11" id="KW-0812">Transmembrane</keyword>
<sequence>MESLAAAPSVTLARHQGSPPQPLQRAFRSLFTRQTGPRGRSFPLNACPARSPPFPVAPESSKNGIHFFHFSSTVYHHATGSELNVTKDEQNMPSLNMFNVSSTDRLSSGVESEEAEDNVKEVREPQFLVNDAGREKPPIKNPANLDGGKKNPNKPKRKGNEKKTKRKTKTPCEGKYKGFCVHGECRYIEQFLIPVCKCHPDYFGERCVEQFLKTKRTNDEANVLKIEVVVVSIFFAVVSFAIIIIVITEQ</sequence>
<comment type="caution">
    <text evidence="9">Lacks conserved residue(s) required for the propagation of feature annotation.</text>
</comment>
<feature type="domain" description="EGF-like" evidence="12">
    <location>
        <begin position="168"/>
        <end position="208"/>
    </location>
</feature>
<feature type="disulfide bond" evidence="9">
    <location>
        <begin position="198"/>
        <end position="207"/>
    </location>
</feature>
<organism evidence="13 14">
    <name type="scientific">Ophiophagus hannah</name>
    <name type="common">King cobra</name>
    <name type="synonym">Naja hannah</name>
    <dbReference type="NCBI Taxonomy" id="8665"/>
    <lineage>
        <taxon>Eukaryota</taxon>
        <taxon>Metazoa</taxon>
        <taxon>Chordata</taxon>
        <taxon>Craniata</taxon>
        <taxon>Vertebrata</taxon>
        <taxon>Euteleostomi</taxon>
        <taxon>Lepidosauria</taxon>
        <taxon>Squamata</taxon>
        <taxon>Bifurcata</taxon>
        <taxon>Unidentata</taxon>
        <taxon>Episquamata</taxon>
        <taxon>Toxicofera</taxon>
        <taxon>Serpentes</taxon>
        <taxon>Colubroidea</taxon>
        <taxon>Elapidae</taxon>
        <taxon>Elapinae</taxon>
        <taxon>Ophiophagus</taxon>
    </lineage>
</organism>
<dbReference type="GO" id="GO:0005154">
    <property type="term" value="F:epidermal growth factor receptor binding"/>
    <property type="evidence" value="ECO:0007669"/>
    <property type="project" value="TreeGrafter"/>
</dbReference>
<evidence type="ECO:0000256" key="3">
    <source>
        <dbReference type="ARBA" id="ARBA00022692"/>
    </source>
</evidence>
<feature type="non-terminal residue" evidence="13">
    <location>
        <position position="1"/>
    </location>
</feature>
<dbReference type="PANTHER" id="PTHR10740">
    <property type="entry name" value="TRANSFORMING GROWTH FACTOR ALPHA"/>
    <property type="match status" value="1"/>
</dbReference>
<dbReference type="GO" id="GO:0005615">
    <property type="term" value="C:extracellular space"/>
    <property type="evidence" value="ECO:0007669"/>
    <property type="project" value="TreeGrafter"/>
</dbReference>
<comment type="subcellular location">
    <subcellularLocation>
        <location evidence="1">Membrane</location>
        <topology evidence="1">Single-pass membrane protein</topology>
    </subcellularLocation>
</comment>
<feature type="region of interest" description="Disordered" evidence="10">
    <location>
        <begin position="99"/>
        <end position="169"/>
    </location>
</feature>
<evidence type="ECO:0000313" key="14">
    <source>
        <dbReference type="Proteomes" id="UP000018936"/>
    </source>
</evidence>
<dbReference type="GO" id="GO:0007173">
    <property type="term" value="P:epidermal growth factor receptor signaling pathway"/>
    <property type="evidence" value="ECO:0007669"/>
    <property type="project" value="TreeGrafter"/>
</dbReference>
<dbReference type="GO" id="GO:0008284">
    <property type="term" value="P:positive regulation of cell population proliferation"/>
    <property type="evidence" value="ECO:0007669"/>
    <property type="project" value="TreeGrafter"/>
</dbReference>
<dbReference type="OrthoDB" id="9909110at2759"/>
<dbReference type="FunFam" id="2.10.25.10:FF:000158">
    <property type="entry name" value="proheparin-binding EGF-like growth factor"/>
    <property type="match status" value="1"/>
</dbReference>
<feature type="region of interest" description="Disordered" evidence="10">
    <location>
        <begin position="1"/>
        <end position="23"/>
    </location>
</feature>